<dbReference type="Proteomes" id="UP000193685">
    <property type="component" value="Unassembled WGS sequence"/>
</dbReference>
<dbReference type="GeneID" id="63782680"/>
<keyword evidence="3" id="KW-1185">Reference proteome</keyword>
<evidence type="ECO:0000313" key="2">
    <source>
        <dbReference type="EMBL" id="ORY87083.1"/>
    </source>
</evidence>
<gene>
    <name evidence="2" type="ORF">BCR37DRAFT_143482</name>
</gene>
<protein>
    <submittedName>
        <fullName evidence="2">Uncharacterized protein</fullName>
    </submittedName>
</protein>
<feature type="chain" id="PRO_5012960267" evidence="1">
    <location>
        <begin position="32"/>
        <end position="343"/>
    </location>
</feature>
<comment type="caution">
    <text evidence="2">The sequence shown here is derived from an EMBL/GenBank/DDBJ whole genome shotgun (WGS) entry which is preliminary data.</text>
</comment>
<dbReference type="RefSeq" id="XP_040727939.1">
    <property type="nucleotide sequence ID" value="XM_040866081.1"/>
</dbReference>
<proteinExistence type="predicted"/>
<dbReference type="EMBL" id="MCFI01000002">
    <property type="protein sequence ID" value="ORY87083.1"/>
    <property type="molecule type" value="Genomic_DNA"/>
</dbReference>
<feature type="signal peptide" evidence="1">
    <location>
        <begin position="1"/>
        <end position="31"/>
    </location>
</feature>
<organism evidence="2 3">
    <name type="scientific">Protomyces lactucae-debilis</name>
    <dbReference type="NCBI Taxonomy" id="2754530"/>
    <lineage>
        <taxon>Eukaryota</taxon>
        <taxon>Fungi</taxon>
        <taxon>Dikarya</taxon>
        <taxon>Ascomycota</taxon>
        <taxon>Taphrinomycotina</taxon>
        <taxon>Taphrinomycetes</taxon>
        <taxon>Taphrinales</taxon>
        <taxon>Protomycetaceae</taxon>
        <taxon>Protomyces</taxon>
    </lineage>
</organism>
<keyword evidence="1" id="KW-0732">Signal</keyword>
<accession>A0A1Y2FSU9</accession>
<evidence type="ECO:0000256" key="1">
    <source>
        <dbReference type="SAM" id="SignalP"/>
    </source>
</evidence>
<sequence length="343" mass="38402">MTFSKLMFGLTPAPTAQFLALLTMFLTTVSAKGKPASTAEPTGKTPDFIFNKPLSATLSTPLLQQIPLYLHCGGGTHYAAVTLDMALIANSRHGYWPMNAGTHLYTEPFNPSLGQPLTWNEMGLCRFFKDQEGYFQAKAPFFNKEGTRVGDVVLTVKTDDHKPPTSNATSQVKICSLYFSPEVSKSDFTAGREFQKPCYEEVPAQGWPTTVNDLWNHKLPRQGTVSCKLKSGKTFNTKLQDILKRPFAGEHYQQWKLRPTRDDTADPYGNQYYKSTKQGFLIGVDLDRDTAMFGETKDRPRLVIEGVAESKVEIREPTELTEWYIFPDTTSDAVNCTFIATSM</sequence>
<evidence type="ECO:0000313" key="3">
    <source>
        <dbReference type="Proteomes" id="UP000193685"/>
    </source>
</evidence>
<name>A0A1Y2FSU9_PROLT</name>
<dbReference type="AlphaFoldDB" id="A0A1Y2FSU9"/>
<reference evidence="2 3" key="1">
    <citation type="submission" date="2016-07" db="EMBL/GenBank/DDBJ databases">
        <title>Pervasive Adenine N6-methylation of Active Genes in Fungi.</title>
        <authorList>
            <consortium name="DOE Joint Genome Institute"/>
            <person name="Mondo S.J."/>
            <person name="Dannebaum R.O."/>
            <person name="Kuo R.C."/>
            <person name="Labutti K."/>
            <person name="Haridas S."/>
            <person name="Kuo A."/>
            <person name="Salamov A."/>
            <person name="Ahrendt S.R."/>
            <person name="Lipzen A."/>
            <person name="Sullivan W."/>
            <person name="Andreopoulos W.B."/>
            <person name="Clum A."/>
            <person name="Lindquist E."/>
            <person name="Daum C."/>
            <person name="Ramamoorthy G.K."/>
            <person name="Gryganskyi A."/>
            <person name="Culley D."/>
            <person name="Magnuson J.K."/>
            <person name="James T.Y."/>
            <person name="O'Malley M.A."/>
            <person name="Stajich J.E."/>
            <person name="Spatafora J.W."/>
            <person name="Visel A."/>
            <person name="Grigoriev I.V."/>
        </authorList>
    </citation>
    <scope>NUCLEOTIDE SEQUENCE [LARGE SCALE GENOMIC DNA]</scope>
    <source>
        <strain evidence="2 3">12-1054</strain>
    </source>
</reference>